<dbReference type="Pfam" id="PF02347">
    <property type="entry name" value="GDC-P"/>
    <property type="match status" value="2"/>
</dbReference>
<evidence type="ECO:0000313" key="14">
    <source>
        <dbReference type="Proteomes" id="UP000271272"/>
    </source>
</evidence>
<comment type="cofactor">
    <cofactor evidence="1 9">
        <name>pyridoxal 5'-phosphate</name>
        <dbReference type="ChEBI" id="CHEBI:597326"/>
    </cofactor>
</comment>
<evidence type="ECO:0000256" key="8">
    <source>
        <dbReference type="ARBA" id="ARBA00049026"/>
    </source>
</evidence>
<dbReference type="Gene3D" id="3.40.640.10">
    <property type="entry name" value="Type I PLP-dependent aspartate aminotransferase-like (Major domain)"/>
    <property type="match status" value="2"/>
</dbReference>
<evidence type="ECO:0000259" key="11">
    <source>
        <dbReference type="Pfam" id="PF02347"/>
    </source>
</evidence>
<dbReference type="GO" id="GO:0016594">
    <property type="term" value="F:glycine binding"/>
    <property type="evidence" value="ECO:0007669"/>
    <property type="project" value="TreeGrafter"/>
</dbReference>
<comment type="catalytic activity">
    <reaction evidence="8">
        <text>N(6)-[(R)-lipoyl]-L-lysyl-[glycine-cleavage complex H protein] + glycine + H(+) = N(6)-[(R)-S(8)-aminomethyldihydrolipoyl]-L-lysyl-[glycine-cleavage complex H protein] + CO2</text>
        <dbReference type="Rhea" id="RHEA:24304"/>
        <dbReference type="Rhea" id="RHEA-COMP:10494"/>
        <dbReference type="Rhea" id="RHEA-COMP:10495"/>
        <dbReference type="ChEBI" id="CHEBI:15378"/>
        <dbReference type="ChEBI" id="CHEBI:16526"/>
        <dbReference type="ChEBI" id="CHEBI:57305"/>
        <dbReference type="ChEBI" id="CHEBI:83099"/>
        <dbReference type="ChEBI" id="CHEBI:83143"/>
        <dbReference type="EC" id="1.4.4.2"/>
    </reaction>
</comment>
<dbReference type="AlphaFoldDB" id="A0A3P1V6F8"/>
<dbReference type="InterPro" id="IPR049315">
    <property type="entry name" value="GDC-P_N"/>
</dbReference>
<accession>A0A3P1V6F8</accession>
<feature type="region of interest" description="Disordered" evidence="10">
    <location>
        <begin position="1"/>
        <end position="20"/>
    </location>
</feature>
<evidence type="ECO:0000256" key="6">
    <source>
        <dbReference type="ARBA" id="ARBA00022898"/>
    </source>
</evidence>
<dbReference type="InterPro" id="IPR015424">
    <property type="entry name" value="PyrdxlP-dep_Trfase"/>
</dbReference>
<dbReference type="GO" id="GO:0030170">
    <property type="term" value="F:pyridoxal phosphate binding"/>
    <property type="evidence" value="ECO:0007669"/>
    <property type="project" value="TreeGrafter"/>
</dbReference>
<dbReference type="InterPro" id="IPR049316">
    <property type="entry name" value="GDC-P_C"/>
</dbReference>
<reference evidence="13 14" key="1">
    <citation type="submission" date="2018-11" db="EMBL/GenBank/DDBJ databases">
        <title>Genomes From Bacteria Associated with the Canine Oral Cavity: a Test Case for Automated Genome-Based Taxonomic Assignment.</title>
        <authorList>
            <person name="Coil D.A."/>
            <person name="Jospin G."/>
            <person name="Darling A.E."/>
            <person name="Wallis C."/>
            <person name="Davis I.J."/>
            <person name="Harris S."/>
            <person name="Eisen J.A."/>
            <person name="Holcombe L.J."/>
            <person name="O'Flynn C."/>
        </authorList>
    </citation>
    <scope>NUCLEOTIDE SEQUENCE [LARGE SCALE GENOMIC DNA]</scope>
    <source>
        <strain evidence="13 14">OH5050</strain>
    </source>
</reference>
<proteinExistence type="inferred from homology"/>
<dbReference type="InterPro" id="IPR015422">
    <property type="entry name" value="PyrdxlP-dep_Trfase_small"/>
</dbReference>
<dbReference type="Gene3D" id="3.90.1150.10">
    <property type="entry name" value="Aspartate Aminotransferase, domain 1"/>
    <property type="match status" value="2"/>
</dbReference>
<dbReference type="GO" id="GO:0019464">
    <property type="term" value="P:glycine decarboxylation via glycine cleavage system"/>
    <property type="evidence" value="ECO:0007669"/>
    <property type="project" value="TreeGrafter"/>
</dbReference>
<evidence type="ECO:0000256" key="9">
    <source>
        <dbReference type="PIRSR" id="PIRSR603437-50"/>
    </source>
</evidence>
<keyword evidence="7 13" id="KW-0560">Oxidoreductase</keyword>
<evidence type="ECO:0000256" key="2">
    <source>
        <dbReference type="ARBA" id="ARBA00003788"/>
    </source>
</evidence>
<dbReference type="PANTHER" id="PTHR11773">
    <property type="entry name" value="GLYCINE DEHYDROGENASE, DECARBOXYLATING"/>
    <property type="match status" value="1"/>
</dbReference>
<dbReference type="NCBIfam" id="TIGR00461">
    <property type="entry name" value="gcvP"/>
    <property type="match status" value="1"/>
</dbReference>
<dbReference type="SUPFAM" id="SSF53383">
    <property type="entry name" value="PLP-dependent transferases"/>
    <property type="match status" value="2"/>
</dbReference>
<dbReference type="PANTHER" id="PTHR11773:SF1">
    <property type="entry name" value="GLYCINE DEHYDROGENASE (DECARBOXYLATING), MITOCHONDRIAL"/>
    <property type="match status" value="1"/>
</dbReference>
<dbReference type="EC" id="1.4.4.2" evidence="5"/>
<dbReference type="InterPro" id="IPR003437">
    <property type="entry name" value="GcvP"/>
</dbReference>
<organism evidence="13 14">
    <name type="scientific">Actinomyces bowdenii</name>
    <dbReference type="NCBI Taxonomy" id="131109"/>
    <lineage>
        <taxon>Bacteria</taxon>
        <taxon>Bacillati</taxon>
        <taxon>Actinomycetota</taxon>
        <taxon>Actinomycetes</taxon>
        <taxon>Actinomycetales</taxon>
        <taxon>Actinomycetaceae</taxon>
        <taxon>Actinomyces</taxon>
    </lineage>
</organism>
<feature type="domain" description="Glycine cleavage system P-protein N-terminal" evidence="11">
    <location>
        <begin position="671"/>
        <end position="780"/>
    </location>
</feature>
<dbReference type="GO" id="GO:0004375">
    <property type="term" value="F:glycine dehydrogenase (decarboxylating) activity"/>
    <property type="evidence" value="ECO:0007669"/>
    <property type="project" value="UniProtKB-EC"/>
</dbReference>
<feature type="domain" description="Glycine dehydrogenase C-terminal" evidence="12">
    <location>
        <begin position="833"/>
        <end position="953"/>
    </location>
</feature>
<feature type="modified residue" description="N6-(pyridoxal phosphate)lysine" evidence="9">
    <location>
        <position position="753"/>
    </location>
</feature>
<dbReference type="GO" id="GO:0005960">
    <property type="term" value="C:glycine cleavage complex"/>
    <property type="evidence" value="ECO:0007669"/>
    <property type="project" value="TreeGrafter"/>
</dbReference>
<evidence type="ECO:0000256" key="1">
    <source>
        <dbReference type="ARBA" id="ARBA00001933"/>
    </source>
</evidence>
<keyword evidence="6 9" id="KW-0663">Pyridoxal phosphate</keyword>
<feature type="domain" description="Glycine cleavage system P-protein N-terminal" evidence="11">
    <location>
        <begin position="61"/>
        <end position="477"/>
    </location>
</feature>
<name>A0A3P1V6F8_9ACTO</name>
<evidence type="ECO:0000256" key="10">
    <source>
        <dbReference type="SAM" id="MobiDB-lite"/>
    </source>
</evidence>
<evidence type="ECO:0000256" key="4">
    <source>
        <dbReference type="ARBA" id="ARBA00011690"/>
    </source>
</evidence>
<dbReference type="EMBL" id="RQZC01000005">
    <property type="protein sequence ID" value="RRD29782.1"/>
    <property type="molecule type" value="Genomic_DNA"/>
</dbReference>
<comment type="subunit">
    <text evidence="4">The glycine cleavage system is composed of four proteins: P, T, L and H.</text>
</comment>
<comment type="function">
    <text evidence="2">The glycine cleavage system catalyzes the degradation of glycine. The P protein binds the alpha-amino group of glycine through its pyridoxal phosphate cofactor; CO(2) is released and the remaining methylamine moiety is then transferred to the lipoamide cofactor of the H protein.</text>
</comment>
<keyword evidence="14" id="KW-1185">Reference proteome</keyword>
<dbReference type="Proteomes" id="UP000271272">
    <property type="component" value="Unassembled WGS sequence"/>
</dbReference>
<evidence type="ECO:0000259" key="12">
    <source>
        <dbReference type="Pfam" id="PF21478"/>
    </source>
</evidence>
<dbReference type="OrthoDB" id="9801272at2"/>
<evidence type="ECO:0000313" key="13">
    <source>
        <dbReference type="EMBL" id="RRD29782.1"/>
    </source>
</evidence>
<dbReference type="InterPro" id="IPR020581">
    <property type="entry name" value="GDC_P"/>
</dbReference>
<sequence length="1016" mass="105895">MAHRRADRGATAPAPFVSRHLGTAGPEMAAILQRLGIQDRPGRAEAADAGRAGGAGSEAGLEALAAAVIPAGLAVLDPPGRAHPANAGSGGLSEPEAVQALRGLAALNDPHIEMIGQGYHPCHTPAVIARDILGNPAWTTAYTPYQAEISQGRLEAQLLFQTVISELTALPVACASLLDEATAVAEAAMLMARASRRAEGTVVLDAGLHPQCLQVARARCRALGLDCVLADVERITGGLLDSPAAPPLLGAVLAHTTTRGAVQDLAEAVEAVHERGGLVAVDADPLALTVLSAPGHIGADIAVGSAQRLGVPLLFGGPHPGYMAVSQRLQRQLPGRIVGVSRDAEGAPAYRLALQTREQHIRRERATSNICTAQALLAVVAAMYAVHHGPEGLRAIAQRVHARAAQIALGLQRAGLELEHEDFFDTLSIRLPGRAARVLERAAAGGYNLRLLDADHLGLSTNETTTGQHVEELLALLTGQDGPGAGRAEGRAVGASPDEAEAAGALPLPAGLERQGDCLTHPSFHLYRSEAALVRYLRRLADRDLALDRTMIPLGSCTLKLNAAAESALWLEPALAGIHPCAPADQTRGWRLLLTQLSERLAGLAGYDRISLQPASGAQGELTGLLAIAGYLESIGQGRRDTCLVPASAHGTNAASAAGAGMRVVVVATAADGSIDVDDLRATLEANEGRVAAIMLTYPSTHGVFEPQVSQVARMVHDAGGQVYIDGANLNAMCGLLRPGDLGGDVSHLNLHKTFAIPHGGGGPGVGPVAVKEHLAPFLPAGPRGSAPAEPGDPDAGFQGAPMAGARFGSAGVMPLAWSYLALMDDADLRRASLSAIAHANYISRELEDCFPTLYTGPGGWVAHECILDLRGLTASTGVSAEDVAKRLIDYGIHAPTLAFPVAGTLMVEPTESEPKAEIDRFIAAMRSIRAEIDQVGSGQMALEDSVLRRSPHTLAQVAADEWERPYPRSQAAFPLEGMQRDKYFAPVARIDNAYGDRNLACTCPPPQAFDDGAHT</sequence>
<dbReference type="GO" id="GO:0005829">
    <property type="term" value="C:cytosol"/>
    <property type="evidence" value="ECO:0007669"/>
    <property type="project" value="TreeGrafter"/>
</dbReference>
<dbReference type="Pfam" id="PF21478">
    <property type="entry name" value="GcvP2_C"/>
    <property type="match status" value="1"/>
</dbReference>
<protein>
    <recommendedName>
        <fullName evidence="5">glycine dehydrogenase (aminomethyl-transferring)</fullName>
        <ecNumber evidence="5">1.4.4.2</ecNumber>
    </recommendedName>
</protein>
<comment type="caution">
    <text evidence="13">The sequence shown here is derived from an EMBL/GenBank/DDBJ whole genome shotgun (WGS) entry which is preliminary data.</text>
</comment>
<dbReference type="InterPro" id="IPR015421">
    <property type="entry name" value="PyrdxlP-dep_Trfase_major"/>
</dbReference>
<evidence type="ECO:0000256" key="5">
    <source>
        <dbReference type="ARBA" id="ARBA00012134"/>
    </source>
</evidence>
<gene>
    <name evidence="13" type="primary">gcvP</name>
    <name evidence="13" type="ORF">EII10_05020</name>
</gene>
<evidence type="ECO:0000256" key="7">
    <source>
        <dbReference type="ARBA" id="ARBA00023002"/>
    </source>
</evidence>
<comment type="similarity">
    <text evidence="3">Belongs to the GcvP family.</text>
</comment>
<evidence type="ECO:0000256" key="3">
    <source>
        <dbReference type="ARBA" id="ARBA00010756"/>
    </source>
</evidence>
<dbReference type="FunFam" id="3.40.640.10:FF:000224">
    <property type="entry name" value="Probable glycine dehydrogenase (decarboxylating) subunit 2"/>
    <property type="match status" value="1"/>
</dbReference>